<dbReference type="Proteomes" id="UP000246569">
    <property type="component" value="Unassembled WGS sequence"/>
</dbReference>
<sequence>MLVEFRVENFRSLRDEQVLSLVASSDKTLRDTHTIATGLNAAPQVLRSAVIYGANASGKSNLIKALQYMKAVVVESATVVQPGQTYAVQPFRLDRQSEREPTSFEVTFILDGVRYQYGFALTPLRIVREYLLVYKAFKPQRWFERRVDDEGNEAYTFGPGLKGAKSLWETATRSNALFLSMAVQLNSEALRPVFDWFARRLVIFNEQAQVGLQTSFQMLQQPTAHRRICDFLSAADISIADIDIQTRKVQGPSVHIDMAAGKTEVKMEETEEFQLRFHHETERGAADLDLMDESNGTRVLLHFAGPVLDILDKGLTLFIDELDTSLHTLLVRKLVGLFHQREINTKNAQLVFTTHDTSLLDATGLFRRDQVWLVKKAQDQASQLIGLAEFSPRKTEALERGYLLGRYGGVPFLDHALGLKANGA</sequence>
<evidence type="ECO:0000313" key="2">
    <source>
        <dbReference type="EMBL" id="PWV65681.1"/>
    </source>
</evidence>
<evidence type="ECO:0000313" key="3">
    <source>
        <dbReference type="Proteomes" id="UP000246569"/>
    </source>
</evidence>
<dbReference type="Gene3D" id="3.40.50.300">
    <property type="entry name" value="P-loop containing nucleotide triphosphate hydrolases"/>
    <property type="match status" value="1"/>
</dbReference>
<dbReference type="GO" id="GO:0016887">
    <property type="term" value="F:ATP hydrolysis activity"/>
    <property type="evidence" value="ECO:0007669"/>
    <property type="project" value="InterPro"/>
</dbReference>
<dbReference type="AlphaFoldDB" id="A0A317MZD8"/>
<dbReference type="InterPro" id="IPR003959">
    <property type="entry name" value="ATPase_AAA_core"/>
</dbReference>
<keyword evidence="3" id="KW-1185">Reference proteome</keyword>
<organism evidence="2 3">
    <name type="scientific">Plasticicumulans acidivorans</name>
    <dbReference type="NCBI Taxonomy" id="886464"/>
    <lineage>
        <taxon>Bacteria</taxon>
        <taxon>Pseudomonadati</taxon>
        <taxon>Pseudomonadota</taxon>
        <taxon>Gammaproteobacteria</taxon>
        <taxon>Candidatus Competibacteraceae</taxon>
        <taxon>Plasticicumulans</taxon>
    </lineage>
</organism>
<dbReference type="Pfam" id="PF13304">
    <property type="entry name" value="AAA_21"/>
    <property type="match status" value="1"/>
</dbReference>
<dbReference type="InterPro" id="IPR027417">
    <property type="entry name" value="P-loop_NTPase"/>
</dbReference>
<dbReference type="OrthoDB" id="9809324at2"/>
<gene>
    <name evidence="2" type="ORF">C7443_101165</name>
</gene>
<comment type="caution">
    <text evidence="2">The sequence shown here is derived from an EMBL/GenBank/DDBJ whole genome shotgun (WGS) entry which is preliminary data.</text>
</comment>
<dbReference type="SUPFAM" id="SSF52540">
    <property type="entry name" value="P-loop containing nucleoside triphosphate hydrolases"/>
    <property type="match status" value="1"/>
</dbReference>
<reference evidence="2 3" key="1">
    <citation type="submission" date="2018-05" db="EMBL/GenBank/DDBJ databases">
        <title>Genomic Encyclopedia of Type Strains, Phase IV (KMG-IV): sequencing the most valuable type-strain genomes for metagenomic binning, comparative biology and taxonomic classification.</title>
        <authorList>
            <person name="Goeker M."/>
        </authorList>
    </citation>
    <scope>NUCLEOTIDE SEQUENCE [LARGE SCALE GENOMIC DNA]</scope>
    <source>
        <strain evidence="2 3">DSM 23606</strain>
    </source>
</reference>
<dbReference type="PANTHER" id="PTHR40396">
    <property type="entry name" value="ATPASE-LIKE PROTEIN"/>
    <property type="match status" value="1"/>
</dbReference>
<feature type="domain" description="ATPase AAA-type core" evidence="1">
    <location>
        <begin position="49"/>
        <end position="361"/>
    </location>
</feature>
<accession>A0A317MZD8</accession>
<dbReference type="EMBL" id="QGTJ01000001">
    <property type="protein sequence ID" value="PWV65681.1"/>
    <property type="molecule type" value="Genomic_DNA"/>
</dbReference>
<dbReference type="PANTHER" id="PTHR40396:SF1">
    <property type="entry name" value="ATPASE AAA-TYPE CORE DOMAIN-CONTAINING PROTEIN"/>
    <property type="match status" value="1"/>
</dbReference>
<name>A0A317MZD8_9GAMM</name>
<protein>
    <recommendedName>
        <fullName evidence="1">ATPase AAA-type core domain-containing protein</fullName>
    </recommendedName>
</protein>
<proteinExistence type="predicted"/>
<evidence type="ECO:0000259" key="1">
    <source>
        <dbReference type="Pfam" id="PF13304"/>
    </source>
</evidence>
<dbReference type="GO" id="GO:0005524">
    <property type="term" value="F:ATP binding"/>
    <property type="evidence" value="ECO:0007669"/>
    <property type="project" value="InterPro"/>
</dbReference>